<sequence length="296" mass="33364">MSIAMLNRQRVILALLAQAPGPLRRTRFVKLLFLMRQETPLAHLPSFYDFVPYRYGPFSFLLYRDMEILKEAGYIQIDPQIVLLTQRLDEVKSEIDCLPAAMASAVTRLIDKYGKTSQDALVEMVYREYPWFALNSELLERSLDAFDNVPEAQPAVYTAGYEGKSIDSFLNSLLERGMKTIIDVRANPVSRKYGFSKSRLGYLCGKLDLNYHPMPGLGIPSKNRVGLENYASYQCLLDQYEHSILSSRSDEVTALASCMGAKSSVLVCVEEDVECCHRSRLAKAVANISGLEVIHL</sequence>
<dbReference type="PATRIC" id="fig|1608419.3.peg.1581"/>
<dbReference type="InterPro" id="IPR007438">
    <property type="entry name" value="DUF488"/>
</dbReference>
<dbReference type="Pfam" id="PF04343">
    <property type="entry name" value="DUF488"/>
    <property type="match status" value="1"/>
</dbReference>
<reference evidence="1 2" key="2">
    <citation type="submission" date="2015-05" db="EMBL/GenBank/DDBJ databases">
        <title>Lifestyle Evolution in Cyanobacterial Symbionts of Sponges.</title>
        <authorList>
            <person name="Burgsdorf I."/>
            <person name="Slaby B.M."/>
            <person name="Handley K.M."/>
            <person name="Haber M."/>
            <person name="Blom J."/>
            <person name="Marshall C.W."/>
            <person name="Gilbert J.A."/>
            <person name="Hentschel U."/>
            <person name="Steindler L."/>
        </authorList>
    </citation>
    <scope>NUCLEOTIDE SEQUENCE [LARGE SCALE GENOMIC DNA]</scope>
    <source>
        <strain evidence="1">15L</strain>
    </source>
</reference>
<dbReference type="PANTHER" id="PTHR39337:SF1">
    <property type="entry name" value="BLR5642 PROTEIN"/>
    <property type="match status" value="1"/>
</dbReference>
<evidence type="ECO:0008006" key="3">
    <source>
        <dbReference type="Google" id="ProtNLM"/>
    </source>
</evidence>
<dbReference type="EMBL" id="JYFQ01000030">
    <property type="protein sequence ID" value="KKZ14328.1"/>
    <property type="molecule type" value="Genomic_DNA"/>
</dbReference>
<dbReference type="Proteomes" id="UP000035037">
    <property type="component" value="Unassembled WGS sequence"/>
</dbReference>
<evidence type="ECO:0000313" key="1">
    <source>
        <dbReference type="EMBL" id="KKZ14328.1"/>
    </source>
</evidence>
<comment type="caution">
    <text evidence="1">The sequence shown here is derived from an EMBL/GenBank/DDBJ whole genome shotgun (WGS) entry which is preliminary data.</text>
</comment>
<evidence type="ECO:0000313" key="2">
    <source>
        <dbReference type="Proteomes" id="UP000035037"/>
    </source>
</evidence>
<proteinExistence type="predicted"/>
<accession>A0A0G8AZ67</accession>
<dbReference type="AlphaFoldDB" id="A0A0G8AZ67"/>
<name>A0A0G8AZ67_9SYNE</name>
<organism evidence="1 2">
    <name type="scientific">Candidatus Synechococcus spongiarum 15L</name>
    <dbReference type="NCBI Taxonomy" id="1608419"/>
    <lineage>
        <taxon>Bacteria</taxon>
        <taxon>Bacillati</taxon>
        <taxon>Cyanobacteriota</taxon>
        <taxon>Cyanophyceae</taxon>
        <taxon>Synechococcales</taxon>
        <taxon>Synechococcaceae</taxon>
        <taxon>Synechococcus</taxon>
    </lineage>
</organism>
<reference evidence="1 2" key="1">
    <citation type="submission" date="2015-02" db="EMBL/GenBank/DDBJ databases">
        <authorList>
            <person name="Slaby B."/>
            <person name="Hentschel U."/>
        </authorList>
    </citation>
    <scope>NUCLEOTIDE SEQUENCE [LARGE SCALE GENOMIC DNA]</scope>
    <source>
        <strain evidence="1">15L</strain>
    </source>
</reference>
<dbReference type="PANTHER" id="PTHR39337">
    <property type="entry name" value="BLR5642 PROTEIN"/>
    <property type="match status" value="1"/>
</dbReference>
<protein>
    <recommendedName>
        <fullName evidence="3">DUF488 domain-containing protein</fullName>
    </recommendedName>
</protein>
<gene>
    <name evidence="1" type="ORF">TQ37_01425</name>
</gene>